<dbReference type="GO" id="GO:0016747">
    <property type="term" value="F:acyltransferase activity, transferring groups other than amino-acyl groups"/>
    <property type="evidence" value="ECO:0007669"/>
    <property type="project" value="InterPro"/>
</dbReference>
<keyword evidence="3" id="KW-1185">Reference proteome</keyword>
<dbReference type="InterPro" id="IPR000182">
    <property type="entry name" value="GNAT_dom"/>
</dbReference>
<dbReference type="PROSITE" id="PS51186">
    <property type="entry name" value="GNAT"/>
    <property type="match status" value="1"/>
</dbReference>
<dbReference type="SUPFAM" id="SSF55729">
    <property type="entry name" value="Acyl-CoA N-acyltransferases (Nat)"/>
    <property type="match status" value="1"/>
</dbReference>
<dbReference type="RefSeq" id="WP_366923969.1">
    <property type="nucleotide sequence ID" value="NZ_CP121694.1"/>
</dbReference>
<dbReference type="Pfam" id="PF13302">
    <property type="entry name" value="Acetyltransf_3"/>
    <property type="match status" value="1"/>
</dbReference>
<sequence length="171" mass="20096">MDSQDIILRREVYRDDLYCLLGWVNDDQVTKHLNEQQSLGRDIEQAINGSSNEIFTHRFNHNGRFFLVEEEEEEQPIGYMRLVNKAEEGEIVLAIGEKDKWGQGLGKQTLWEGLKVAFFNMRLDGLYAKINKQNKRSLKLFKRMGFKNIKDTDQEKVYYLSQEKFLELAVA</sequence>
<accession>A0AAU0ULL8</accession>
<dbReference type="InterPro" id="IPR016181">
    <property type="entry name" value="Acyl_CoA_acyltransferase"/>
</dbReference>
<dbReference type="AlphaFoldDB" id="A0AAU0ULL8"/>
<dbReference type="Proteomes" id="UP001329915">
    <property type="component" value="Chromosome"/>
</dbReference>
<dbReference type="KEGG" id="dbc:MFMK1_000906"/>
<evidence type="ECO:0000313" key="2">
    <source>
        <dbReference type="EMBL" id="WRO21112.1"/>
    </source>
</evidence>
<feature type="domain" description="N-acetyltransferase" evidence="1">
    <location>
        <begin position="7"/>
        <end position="167"/>
    </location>
</feature>
<name>A0AAU0ULL8_9FIRM</name>
<dbReference type="EMBL" id="CP121694">
    <property type="protein sequence ID" value="WRO21112.1"/>
    <property type="molecule type" value="Genomic_DNA"/>
</dbReference>
<evidence type="ECO:0000259" key="1">
    <source>
        <dbReference type="PROSITE" id="PS51186"/>
    </source>
</evidence>
<evidence type="ECO:0000313" key="3">
    <source>
        <dbReference type="Proteomes" id="UP001329915"/>
    </source>
</evidence>
<reference evidence="2 3" key="1">
    <citation type="submission" date="2023-04" db="EMBL/GenBank/DDBJ databases">
        <authorList>
            <person name="Hsu D."/>
        </authorList>
    </citation>
    <scope>NUCLEOTIDE SEQUENCE [LARGE SCALE GENOMIC DNA]</scope>
    <source>
        <strain evidence="2 3">MK1</strain>
    </source>
</reference>
<gene>
    <name evidence="2" type="ORF">MFMK1_000906</name>
</gene>
<protein>
    <submittedName>
        <fullName evidence="2">GNAT family N-acetyltransferase</fullName>
    </submittedName>
</protein>
<dbReference type="PANTHER" id="PTHR43415">
    <property type="entry name" value="SPERMIDINE N(1)-ACETYLTRANSFERASE"/>
    <property type="match status" value="1"/>
</dbReference>
<proteinExistence type="predicted"/>
<dbReference type="Gene3D" id="3.40.630.30">
    <property type="match status" value="1"/>
</dbReference>
<dbReference type="PANTHER" id="PTHR43415:SF3">
    <property type="entry name" value="GNAT-FAMILY ACETYLTRANSFERASE"/>
    <property type="match status" value="1"/>
</dbReference>
<organism evidence="2 3">
    <name type="scientific">Metallumcola ferriviriculae</name>
    <dbReference type="NCBI Taxonomy" id="3039180"/>
    <lineage>
        <taxon>Bacteria</taxon>
        <taxon>Bacillati</taxon>
        <taxon>Bacillota</taxon>
        <taxon>Clostridia</taxon>
        <taxon>Neomoorellales</taxon>
        <taxon>Desulfitibacteraceae</taxon>
        <taxon>Metallumcola</taxon>
    </lineage>
</organism>